<sequence length="86" mass="8814">RVGAVSGTVWHGALESDGARRALLSEVASATGRDWRPGTVAFEDVRQARLNALGDLVAEHLDTDAVQALLSGGAPDGLPFVPPGAP</sequence>
<gene>
    <name evidence="1" type="ORF">AVDCRST_MAG07-3385</name>
</gene>
<keyword evidence="1" id="KW-0436">Ligase</keyword>
<organism evidence="1">
    <name type="scientific">uncultured Frankineae bacterium</name>
    <dbReference type="NCBI Taxonomy" id="437475"/>
    <lineage>
        <taxon>Bacteria</taxon>
        <taxon>Bacillati</taxon>
        <taxon>Actinomycetota</taxon>
        <taxon>Actinomycetes</taxon>
        <taxon>Frankiales</taxon>
        <taxon>environmental samples</taxon>
    </lineage>
</organism>
<dbReference type="AlphaFoldDB" id="A0A6J4MEY6"/>
<reference evidence="1" key="1">
    <citation type="submission" date="2020-02" db="EMBL/GenBank/DDBJ databases">
        <authorList>
            <person name="Meier V. D."/>
        </authorList>
    </citation>
    <scope>NUCLEOTIDE SEQUENCE</scope>
    <source>
        <strain evidence="1">AVDCRST_MAG07</strain>
    </source>
</reference>
<accession>A0A6J4MEY6</accession>
<feature type="non-terminal residue" evidence="1">
    <location>
        <position position="1"/>
    </location>
</feature>
<name>A0A6J4MEY6_9ACTN</name>
<dbReference type="EMBL" id="CADCUB010000161">
    <property type="protein sequence ID" value="CAA9356285.1"/>
    <property type="molecule type" value="Genomic_DNA"/>
</dbReference>
<evidence type="ECO:0000313" key="1">
    <source>
        <dbReference type="EMBL" id="CAA9356285.1"/>
    </source>
</evidence>
<protein>
    <submittedName>
        <fullName evidence="1">Cobyric acid synthase</fullName>
        <ecNumber evidence="1">6.3.5.10</ecNumber>
    </submittedName>
</protein>
<dbReference type="GO" id="GO:0051921">
    <property type="term" value="F:adenosylcobyric acid synthase (glutamine-hydrolyzing) activity"/>
    <property type="evidence" value="ECO:0007669"/>
    <property type="project" value="UniProtKB-EC"/>
</dbReference>
<proteinExistence type="predicted"/>
<dbReference type="EC" id="6.3.5.10" evidence="1"/>